<evidence type="ECO:0000256" key="4">
    <source>
        <dbReference type="ARBA" id="ARBA00022679"/>
    </source>
</evidence>
<keyword evidence="7" id="KW-0067">ATP-binding</keyword>
<dbReference type="Pfam" id="PF03727">
    <property type="entry name" value="Hexokinase_2"/>
    <property type="match status" value="1"/>
</dbReference>
<comment type="pathway">
    <text evidence="2">Carbohydrate metabolism.</text>
</comment>
<keyword evidence="6" id="KW-0418">Kinase</keyword>
<keyword evidence="8" id="KW-0324">Glycolysis</keyword>
<dbReference type="EC" id="2.7.1.1" evidence="12"/>
<comment type="catalytic activity">
    <reaction evidence="9">
        <text>D-fructose + ATP = D-fructose 6-phosphate + ADP + H(+)</text>
        <dbReference type="Rhea" id="RHEA:16125"/>
        <dbReference type="ChEBI" id="CHEBI:15378"/>
        <dbReference type="ChEBI" id="CHEBI:30616"/>
        <dbReference type="ChEBI" id="CHEBI:37721"/>
        <dbReference type="ChEBI" id="CHEBI:61527"/>
        <dbReference type="ChEBI" id="CHEBI:456216"/>
        <dbReference type="EC" id="2.7.1.1"/>
    </reaction>
    <physiologicalReaction direction="left-to-right" evidence="9">
        <dbReference type="Rhea" id="RHEA:16126"/>
    </physiologicalReaction>
</comment>
<dbReference type="InterPro" id="IPR001312">
    <property type="entry name" value="Hexokinase"/>
</dbReference>
<comment type="similarity">
    <text evidence="3">Belongs to the hexokinase family.</text>
</comment>
<evidence type="ECO:0000256" key="8">
    <source>
        <dbReference type="ARBA" id="ARBA00023152"/>
    </source>
</evidence>
<dbReference type="Gene3D" id="3.30.420.40">
    <property type="match status" value="1"/>
</dbReference>
<dbReference type="GO" id="GO:0005536">
    <property type="term" value="F:D-glucose binding"/>
    <property type="evidence" value="ECO:0007669"/>
    <property type="project" value="InterPro"/>
</dbReference>
<dbReference type="GO" id="GO:0005524">
    <property type="term" value="F:ATP binding"/>
    <property type="evidence" value="ECO:0007669"/>
    <property type="project" value="UniProtKB-KW"/>
</dbReference>
<dbReference type="HOGENOM" id="CLU_014393_5_3_12"/>
<evidence type="ECO:0000256" key="6">
    <source>
        <dbReference type="ARBA" id="ARBA00022777"/>
    </source>
</evidence>
<dbReference type="SUPFAM" id="SSF53067">
    <property type="entry name" value="Actin-like ATPase domain"/>
    <property type="match status" value="2"/>
</dbReference>
<dbReference type="STRING" id="906968.Trebr_1135"/>
<evidence type="ECO:0000259" key="11">
    <source>
        <dbReference type="Pfam" id="PF03727"/>
    </source>
</evidence>
<evidence type="ECO:0000256" key="2">
    <source>
        <dbReference type="ARBA" id="ARBA00005007"/>
    </source>
</evidence>
<evidence type="ECO:0000256" key="1">
    <source>
        <dbReference type="ARBA" id="ARBA00004921"/>
    </source>
</evidence>
<dbReference type="CDD" id="cd24000">
    <property type="entry name" value="ASKHA_NBD_HK"/>
    <property type="match status" value="1"/>
</dbReference>
<organism evidence="12 13">
    <name type="scientific">Treponema brennaborense (strain DSM 12168 / CIP 105900 / DD5/3)</name>
    <dbReference type="NCBI Taxonomy" id="906968"/>
    <lineage>
        <taxon>Bacteria</taxon>
        <taxon>Pseudomonadati</taxon>
        <taxon>Spirochaetota</taxon>
        <taxon>Spirochaetia</taxon>
        <taxon>Spirochaetales</taxon>
        <taxon>Treponemataceae</taxon>
        <taxon>Treponema</taxon>
    </lineage>
</organism>
<dbReference type="InterPro" id="IPR043129">
    <property type="entry name" value="ATPase_NBD"/>
</dbReference>
<dbReference type="GO" id="GO:0004340">
    <property type="term" value="F:glucokinase activity"/>
    <property type="evidence" value="ECO:0007669"/>
    <property type="project" value="TreeGrafter"/>
</dbReference>
<accession>F4LKW6</accession>
<keyword evidence="13" id="KW-1185">Reference proteome</keyword>
<dbReference type="AlphaFoldDB" id="F4LKW6"/>
<gene>
    <name evidence="12" type="ordered locus">Trebr_1135</name>
</gene>
<dbReference type="Proteomes" id="UP000006546">
    <property type="component" value="Chromosome"/>
</dbReference>
<proteinExistence type="inferred from homology"/>
<dbReference type="UniPathway" id="UPA00109">
    <property type="reaction ID" value="UER00180"/>
</dbReference>
<keyword evidence="5" id="KW-0547">Nucleotide-binding</keyword>
<dbReference type="PRINTS" id="PR00475">
    <property type="entry name" value="HEXOKINASE"/>
</dbReference>
<dbReference type="Pfam" id="PF00349">
    <property type="entry name" value="Hexokinase_1"/>
    <property type="match status" value="1"/>
</dbReference>
<name>F4LKW6_TREBD</name>
<evidence type="ECO:0000313" key="13">
    <source>
        <dbReference type="Proteomes" id="UP000006546"/>
    </source>
</evidence>
<dbReference type="KEGG" id="tbe:Trebr_1135"/>
<evidence type="ECO:0000259" key="10">
    <source>
        <dbReference type="Pfam" id="PF00349"/>
    </source>
</evidence>
<dbReference type="InterPro" id="IPR022672">
    <property type="entry name" value="Hexokinase_N"/>
</dbReference>
<evidence type="ECO:0000256" key="7">
    <source>
        <dbReference type="ARBA" id="ARBA00022840"/>
    </source>
</evidence>
<dbReference type="Gene3D" id="3.40.367.20">
    <property type="match status" value="1"/>
</dbReference>
<protein>
    <submittedName>
        <fullName evidence="12">Hexokinase</fullName>
        <ecNumber evidence="12">2.7.1.1</ecNumber>
    </submittedName>
</protein>
<dbReference type="EMBL" id="CP002696">
    <property type="protein sequence ID" value="AEE16563.1"/>
    <property type="molecule type" value="Genomic_DNA"/>
</dbReference>
<evidence type="ECO:0000256" key="9">
    <source>
        <dbReference type="ARBA" id="ARBA00047905"/>
    </source>
</evidence>
<dbReference type="GO" id="GO:0001678">
    <property type="term" value="P:intracellular glucose homeostasis"/>
    <property type="evidence" value="ECO:0007669"/>
    <property type="project" value="InterPro"/>
</dbReference>
<dbReference type="OrthoDB" id="6383434at2"/>
<evidence type="ECO:0000256" key="3">
    <source>
        <dbReference type="ARBA" id="ARBA00009225"/>
    </source>
</evidence>
<feature type="domain" description="Hexokinase C-terminal" evidence="11">
    <location>
        <begin position="214"/>
        <end position="442"/>
    </location>
</feature>
<evidence type="ECO:0000313" key="12">
    <source>
        <dbReference type="EMBL" id="AEE16563.1"/>
    </source>
</evidence>
<dbReference type="GO" id="GO:0006006">
    <property type="term" value="P:glucose metabolic process"/>
    <property type="evidence" value="ECO:0007669"/>
    <property type="project" value="TreeGrafter"/>
</dbReference>
<evidence type="ECO:0000256" key="5">
    <source>
        <dbReference type="ARBA" id="ARBA00022741"/>
    </source>
</evidence>
<comment type="pathway">
    <text evidence="1">Carbohydrate degradation.</text>
</comment>
<dbReference type="GO" id="GO:0006096">
    <property type="term" value="P:glycolytic process"/>
    <property type="evidence" value="ECO:0007669"/>
    <property type="project" value="UniProtKB-UniPathway"/>
</dbReference>
<dbReference type="GO" id="GO:0008865">
    <property type="term" value="F:fructokinase activity"/>
    <property type="evidence" value="ECO:0007669"/>
    <property type="project" value="TreeGrafter"/>
</dbReference>
<feature type="domain" description="Hexokinase N-terminal" evidence="10">
    <location>
        <begin position="21"/>
        <end position="200"/>
    </location>
</feature>
<dbReference type="InterPro" id="IPR022673">
    <property type="entry name" value="Hexokinase_C"/>
</dbReference>
<dbReference type="SMR" id="F4LKW6"/>
<dbReference type="PANTHER" id="PTHR19443:SF16">
    <property type="entry name" value="HEXOKINASE TYPE 1-RELATED"/>
    <property type="match status" value="1"/>
</dbReference>
<dbReference type="eggNOG" id="COG5026">
    <property type="taxonomic scope" value="Bacteria"/>
</dbReference>
<keyword evidence="4 12" id="KW-0808">Transferase</keyword>
<dbReference type="PANTHER" id="PTHR19443">
    <property type="entry name" value="HEXOKINASE"/>
    <property type="match status" value="1"/>
</dbReference>
<dbReference type="RefSeq" id="WP_013758270.1">
    <property type="nucleotide sequence ID" value="NC_015500.1"/>
</dbReference>
<dbReference type="PROSITE" id="PS51748">
    <property type="entry name" value="HEXOKINASE_2"/>
    <property type="match status" value="1"/>
</dbReference>
<reference evidence="13" key="1">
    <citation type="submission" date="2011-04" db="EMBL/GenBank/DDBJ databases">
        <title>The complete genome of Treponema brennaborense DSM 12168.</title>
        <authorList>
            <person name="Lucas S."/>
            <person name="Han J."/>
            <person name="Lapidus A."/>
            <person name="Bruce D."/>
            <person name="Goodwin L."/>
            <person name="Pitluck S."/>
            <person name="Peters L."/>
            <person name="Kyrpides N."/>
            <person name="Mavromatis K."/>
            <person name="Ivanova N."/>
            <person name="Mikhailova N."/>
            <person name="Pagani I."/>
            <person name="Teshima H."/>
            <person name="Detter J.C."/>
            <person name="Tapia R."/>
            <person name="Han C."/>
            <person name="Land M."/>
            <person name="Hauser L."/>
            <person name="Markowitz V."/>
            <person name="Cheng J.-F."/>
            <person name="Hugenholtz P."/>
            <person name="Woyke T."/>
            <person name="Wu D."/>
            <person name="Gronow S."/>
            <person name="Wellnitz S."/>
            <person name="Brambilla E."/>
            <person name="Klenk H.-P."/>
            <person name="Eisen J.A."/>
        </authorList>
    </citation>
    <scope>NUCLEOTIDE SEQUENCE [LARGE SCALE GENOMIC DNA]</scope>
    <source>
        <strain evidence="13">DSM 12168 / CIP 105900 / DD5/3</strain>
    </source>
</reference>
<sequence>MSVYQKVAAFLGRNGFPVGGPDVNSVIDGLLYDMQLGLDKGAGAEPMDAREQMIPTWSLPPKEAPKNTSVIVIDAGGTNFRSCLVTFDAAGAATISHLEKCSMPGIGKELSKKEFFEAIAANLDHLKNMSTRIGFCFSYAMSITPDGDGEVIAFSKEIKAKEVIGSLVGKSLSDALVARGWNRPERIVLLNDTTAALQAGAASAASGVTYSSYVGLILGTGMNAAYIESGRIAKIARNAASVPDSQIVVCESGLFDKLPRSSFDIEFDKTTNTPNRYVMEKMCSGAYLGPVATLALKYAAREGLFSAPVAEAIEALPKAELYDMDRFFYGPYRADTVLGGVAAKGTDEDYDVMYTLLDAIVERSARLTAAIIAACVIKSGQGTSPARPVCVLCNGTTFYKTHNLQYRLRGYLNTVLTEQRRLHFEITSVENDITLGTAIAALSL</sequence>